<keyword evidence="3 4" id="KW-0328">Glycosyltransferase</keyword>
<evidence type="ECO:0000256" key="1">
    <source>
        <dbReference type="ARBA" id="ARBA00004877"/>
    </source>
</evidence>
<evidence type="ECO:0000256" key="4">
    <source>
        <dbReference type="RuleBase" id="RU362027"/>
    </source>
</evidence>
<comment type="caution">
    <text evidence="6">The sequence shown here is derived from an EMBL/GenBank/DDBJ whole genome shotgun (WGS) entry which is preliminary data.</text>
</comment>
<comment type="similarity">
    <text evidence="2 4">Belongs to the glycosyltransferase 8 family.</text>
</comment>
<dbReference type="Gene3D" id="3.90.550.10">
    <property type="entry name" value="Spore Coat Polysaccharide Biosynthesis Protein SpsA, Chain A"/>
    <property type="match status" value="1"/>
</dbReference>
<dbReference type="PANTHER" id="PTHR32116:SF12">
    <property type="entry name" value="GALACTURONOSYLTRANSFERASE 7-RELATED"/>
    <property type="match status" value="1"/>
</dbReference>
<keyword evidence="4" id="KW-0333">Golgi apparatus</keyword>
<feature type="compositionally biased region" description="Polar residues" evidence="5">
    <location>
        <begin position="143"/>
        <end position="152"/>
    </location>
</feature>
<dbReference type="GO" id="GO:0047262">
    <property type="term" value="F:polygalacturonate 4-alpha-galacturonosyltransferase activity"/>
    <property type="evidence" value="ECO:0007669"/>
    <property type="project" value="InterPro"/>
</dbReference>
<dbReference type="InterPro" id="IPR029993">
    <property type="entry name" value="GAUT"/>
</dbReference>
<keyword evidence="7" id="KW-1185">Reference proteome</keyword>
<dbReference type="OrthoDB" id="411524at2759"/>
<keyword evidence="3 4" id="KW-0808">Transferase</keyword>
<comment type="subcellular location">
    <subcellularLocation>
        <location evidence="4">Golgi apparatus membrane</location>
        <topology evidence="4">Single-pass type II membrane protein</topology>
    </subcellularLocation>
</comment>
<dbReference type="AlphaFoldDB" id="A0A5J9WFW9"/>
<dbReference type="CDD" id="cd06429">
    <property type="entry name" value="GT8_like_1"/>
    <property type="match status" value="1"/>
</dbReference>
<dbReference type="GO" id="GO:0071555">
    <property type="term" value="P:cell wall organization"/>
    <property type="evidence" value="ECO:0007669"/>
    <property type="project" value="UniProtKB-KW"/>
</dbReference>
<dbReference type="PANTHER" id="PTHR32116">
    <property type="entry name" value="GALACTURONOSYLTRANSFERASE 4-RELATED"/>
    <property type="match status" value="1"/>
</dbReference>
<dbReference type="GO" id="GO:0045489">
    <property type="term" value="P:pectin biosynthetic process"/>
    <property type="evidence" value="ECO:0007669"/>
    <property type="project" value="UniProtKB-UniPathway"/>
</dbReference>
<dbReference type="InterPro" id="IPR029044">
    <property type="entry name" value="Nucleotide-diphossugar_trans"/>
</dbReference>
<dbReference type="SUPFAM" id="SSF53448">
    <property type="entry name" value="Nucleotide-diphospho-sugar transferases"/>
    <property type="match status" value="1"/>
</dbReference>
<accession>A0A5J9WFW9</accession>
<comment type="pathway">
    <text evidence="1 4">Glycan metabolism; pectin biosynthesis.</text>
</comment>
<protein>
    <recommendedName>
        <fullName evidence="4">Hexosyltransferase</fullName>
        <ecNumber evidence="4">2.4.1.-</ecNumber>
    </recommendedName>
</protein>
<evidence type="ECO:0000313" key="7">
    <source>
        <dbReference type="Proteomes" id="UP000324897"/>
    </source>
</evidence>
<organism evidence="6 7">
    <name type="scientific">Eragrostis curvula</name>
    <name type="common">weeping love grass</name>
    <dbReference type="NCBI Taxonomy" id="38414"/>
    <lineage>
        <taxon>Eukaryota</taxon>
        <taxon>Viridiplantae</taxon>
        <taxon>Streptophyta</taxon>
        <taxon>Embryophyta</taxon>
        <taxon>Tracheophyta</taxon>
        <taxon>Spermatophyta</taxon>
        <taxon>Magnoliopsida</taxon>
        <taxon>Liliopsida</taxon>
        <taxon>Poales</taxon>
        <taxon>Poaceae</taxon>
        <taxon>PACMAD clade</taxon>
        <taxon>Chloridoideae</taxon>
        <taxon>Eragrostideae</taxon>
        <taxon>Eragrostidinae</taxon>
        <taxon>Eragrostis</taxon>
    </lineage>
</organism>
<dbReference type="Pfam" id="PF01501">
    <property type="entry name" value="Glyco_transf_8"/>
    <property type="match status" value="1"/>
</dbReference>
<gene>
    <name evidence="6" type="ORF">EJB05_06790</name>
</gene>
<dbReference type="UniPathway" id="UPA00845"/>
<feature type="region of interest" description="Disordered" evidence="5">
    <location>
        <begin position="114"/>
        <end position="183"/>
    </location>
</feature>
<sequence>MKGTAPPAKRRRGPRLAVLALVFCSLLVPIAFLFNRFPAGESSRAPACAPSPRTPRTLDLGNAGGCVDRIGTDLFRGTTFLIGSIVFCYAVYVTDERPQQEIDLPSFERIGVESGGSVNEAKPESGSVTGGNAEAQDQETLEKISSSSTNLEQRIDSASGASTNKPKVLPPPLIEKPKPEVKPVRVPVQPTKDIDRVRLRPPRVQNADEVEKAKACQIEFGSYCLWSIEHKEVMKDAVVKRLKDQLFVARSYYPSIAKLKGKEALTRELKQNIQDHERVLSESIVDADLPSFIKKKIEKMDQSIARAKSCTVDCNNVDRKLRQILHMTEDEAHFHMKQSAYLYNLGVHTMPKSHHCLNMRLTVEYFKSAPLDSDDSAVRKFTIPDHKHYVILSRNVLAASVVINSTVSSAEDTENVVFHVLTDAQNFYAMKHWFARNSYRESAVDVINYERVILENLPEFGAQQLYLPEEFRVLISSLEQPTEKSRMEYLSVFSHSHFFIPEIFKDLKKVIVLDDDVVIQRDLSFLWNLDMGDKVNGAVRFCGLRLGQLRNLLGRAAYDPKSCAWMSGVNVIDLDKWREYNITENYVQLLRKFGNSGDEASLRAAALPISLLSFQHLLYPLDEKLTLSGLGYDYAIREGSIQSSASLHYNGNMKPWLELGIPDYKKYWKRFLARDERFMDECNVSP</sequence>
<evidence type="ECO:0000313" key="6">
    <source>
        <dbReference type="EMBL" id="TVU47199.1"/>
    </source>
</evidence>
<dbReference type="EC" id="2.4.1.-" evidence="4"/>
<dbReference type="InterPro" id="IPR002495">
    <property type="entry name" value="Glyco_trans_8"/>
</dbReference>
<keyword evidence="4" id="KW-0961">Cell wall biogenesis/degradation</keyword>
<proteinExistence type="inferred from homology"/>
<name>A0A5J9WFW9_9POAL</name>
<dbReference type="Gramene" id="TVU47199">
    <property type="protein sequence ID" value="TVU47199"/>
    <property type="gene ID" value="EJB05_06790"/>
</dbReference>
<evidence type="ECO:0000256" key="2">
    <source>
        <dbReference type="ARBA" id="ARBA00006351"/>
    </source>
</evidence>
<dbReference type="Proteomes" id="UP000324897">
    <property type="component" value="Chromosome 5"/>
</dbReference>
<dbReference type="Pfam" id="PF25557">
    <property type="entry name" value="GAUT_1"/>
    <property type="match status" value="1"/>
</dbReference>
<dbReference type="GO" id="GO:0000139">
    <property type="term" value="C:Golgi membrane"/>
    <property type="evidence" value="ECO:0007669"/>
    <property type="project" value="UniProtKB-SubCell"/>
</dbReference>
<evidence type="ECO:0000256" key="5">
    <source>
        <dbReference type="SAM" id="MobiDB-lite"/>
    </source>
</evidence>
<evidence type="ECO:0000256" key="3">
    <source>
        <dbReference type="ARBA" id="ARBA00022676"/>
    </source>
</evidence>
<dbReference type="EMBL" id="RWGY01000004">
    <property type="protein sequence ID" value="TVU47199.1"/>
    <property type="molecule type" value="Genomic_DNA"/>
</dbReference>
<reference evidence="6 7" key="1">
    <citation type="journal article" date="2019" name="Sci. Rep.">
        <title>A high-quality genome of Eragrostis curvula grass provides insights into Poaceae evolution and supports new strategies to enhance forage quality.</title>
        <authorList>
            <person name="Carballo J."/>
            <person name="Santos B.A.C.M."/>
            <person name="Zappacosta D."/>
            <person name="Garbus I."/>
            <person name="Selva J.P."/>
            <person name="Gallo C.A."/>
            <person name="Diaz A."/>
            <person name="Albertini E."/>
            <person name="Caccamo M."/>
            <person name="Echenique V."/>
        </authorList>
    </citation>
    <scope>NUCLEOTIDE SEQUENCE [LARGE SCALE GENOMIC DNA]</scope>
    <source>
        <strain evidence="7">cv. Victoria</strain>
        <tissue evidence="6">Leaf</tissue>
    </source>
</reference>
<feature type="non-terminal residue" evidence="6">
    <location>
        <position position="1"/>
    </location>
</feature>